<sequence>MSNNCLRWYYYIIEEKTKSAYNWALLLCV</sequence>
<organism evidence="1">
    <name type="scientific">Siphoviridae sp. ctzjp2</name>
    <dbReference type="NCBI Taxonomy" id="2826532"/>
    <lineage>
        <taxon>Viruses</taxon>
        <taxon>Duplodnaviria</taxon>
        <taxon>Heunggongvirae</taxon>
        <taxon>Uroviricota</taxon>
        <taxon>Caudoviricetes</taxon>
    </lineage>
</organism>
<name>A0A8S5QMA5_9CAUD</name>
<evidence type="ECO:0000313" key="1">
    <source>
        <dbReference type="EMBL" id="DAE20382.1"/>
    </source>
</evidence>
<dbReference type="EMBL" id="BK015693">
    <property type="protein sequence ID" value="DAE20382.1"/>
    <property type="molecule type" value="Genomic_DNA"/>
</dbReference>
<accession>A0A8S5QMA5</accession>
<protein>
    <submittedName>
        <fullName evidence="1">Uncharacterized protein</fullName>
    </submittedName>
</protein>
<proteinExistence type="predicted"/>
<reference evidence="1" key="1">
    <citation type="journal article" date="2021" name="Proc. Natl. Acad. Sci. U.S.A.">
        <title>A Catalog of Tens of Thousands of Viruses from Human Metagenomes Reveals Hidden Associations with Chronic Diseases.</title>
        <authorList>
            <person name="Tisza M.J."/>
            <person name="Buck C.B."/>
        </authorList>
    </citation>
    <scope>NUCLEOTIDE SEQUENCE</scope>
    <source>
        <strain evidence="1">Ctzjp2</strain>
    </source>
</reference>